<dbReference type="EMBL" id="PHHA01000002">
    <property type="protein sequence ID" value="PJG86346.1"/>
    <property type="molecule type" value="Genomic_DNA"/>
</dbReference>
<dbReference type="AlphaFoldDB" id="A0A2M8S5C5"/>
<feature type="transmembrane region" description="Helical" evidence="8">
    <location>
        <begin position="7"/>
        <end position="24"/>
    </location>
</feature>
<evidence type="ECO:0000256" key="3">
    <source>
        <dbReference type="ARBA" id="ARBA00022448"/>
    </source>
</evidence>
<feature type="transmembrane region" description="Helical" evidence="8">
    <location>
        <begin position="161"/>
        <end position="182"/>
    </location>
</feature>
<gene>
    <name evidence="10" type="ORF">CVP05_00600</name>
</gene>
<dbReference type="GO" id="GO:0005886">
    <property type="term" value="C:plasma membrane"/>
    <property type="evidence" value="ECO:0007669"/>
    <property type="project" value="UniProtKB-SubCell"/>
</dbReference>
<dbReference type="Pfam" id="PF07690">
    <property type="entry name" value="MFS_1"/>
    <property type="match status" value="1"/>
</dbReference>
<evidence type="ECO:0000259" key="9">
    <source>
        <dbReference type="PROSITE" id="PS50850"/>
    </source>
</evidence>
<feature type="transmembrane region" description="Helical" evidence="8">
    <location>
        <begin position="360"/>
        <end position="381"/>
    </location>
</feature>
<keyword evidence="3 8" id="KW-0813">Transport</keyword>
<name>A0A2M8S5C5_9PAST</name>
<evidence type="ECO:0000256" key="2">
    <source>
        <dbReference type="ARBA" id="ARBA00006236"/>
    </source>
</evidence>
<feature type="transmembrane region" description="Helical" evidence="8">
    <location>
        <begin position="212"/>
        <end position="232"/>
    </location>
</feature>
<organism evidence="10 11">
    <name type="scientific">Conservatibacter flavescens</name>
    <dbReference type="NCBI Taxonomy" id="28161"/>
    <lineage>
        <taxon>Bacteria</taxon>
        <taxon>Pseudomonadati</taxon>
        <taxon>Pseudomonadota</taxon>
        <taxon>Gammaproteobacteria</taxon>
        <taxon>Pasteurellales</taxon>
        <taxon>Pasteurellaceae</taxon>
        <taxon>Conservatibacter</taxon>
    </lineage>
</organism>
<dbReference type="SUPFAM" id="SSF103473">
    <property type="entry name" value="MFS general substrate transporter"/>
    <property type="match status" value="1"/>
</dbReference>
<dbReference type="PROSITE" id="PS50850">
    <property type="entry name" value="MFS"/>
    <property type="match status" value="1"/>
</dbReference>
<comment type="caution">
    <text evidence="10">The sequence shown here is derived from an EMBL/GenBank/DDBJ whole genome shotgun (WGS) entry which is preliminary data.</text>
</comment>
<dbReference type="Gene3D" id="1.20.1720.10">
    <property type="entry name" value="Multidrug resistance protein D"/>
    <property type="match status" value="1"/>
</dbReference>
<feature type="transmembrane region" description="Helical" evidence="8">
    <location>
        <begin position="273"/>
        <end position="294"/>
    </location>
</feature>
<dbReference type="PANTHER" id="PTHR23502">
    <property type="entry name" value="MAJOR FACILITATOR SUPERFAMILY"/>
    <property type="match status" value="1"/>
</dbReference>
<dbReference type="InterPro" id="IPR020846">
    <property type="entry name" value="MFS_dom"/>
</dbReference>
<keyword evidence="8" id="KW-0997">Cell inner membrane</keyword>
<evidence type="ECO:0000256" key="7">
    <source>
        <dbReference type="ARBA" id="ARBA00023136"/>
    </source>
</evidence>
<sequence>MQQNSRVFLILFLGILSAFGPFVVDLYLPALPQLSQFFNSSTSMVQMTLTTGMLGLAVGQLFFGPLSDKYGRRMPLLLAFIVYLLSTVLIVFSPNIETLIALRLVQGFMAAAGVVISRAVVADLYHGQEMTRFFGALMTINTLAPILSIVLGGVLLKWTDWRGLFVFLALLGGAVLFATVRFRESLPVAKRLNVPVAASFAGLLSVMKNRNFMLFVLIEAFATTGMFAYIAASPFIFQSFYGLDSLTFSLIFASNGLALIVGTNIGGRLNNRLAVKLGVFGTLLSAVYLTVNLVTQSSVWLVEAGFLIQLFTLGLMLPALSALAMDAEREQAGSASALLGFLMFVFGAVVSPLVGIGNIFIATSVAIVIGSLLALGCYAAVKHKIS</sequence>
<evidence type="ECO:0000256" key="1">
    <source>
        <dbReference type="ARBA" id="ARBA00004651"/>
    </source>
</evidence>
<dbReference type="PANTHER" id="PTHR23502:SF132">
    <property type="entry name" value="POLYAMINE TRANSPORTER 2-RELATED"/>
    <property type="match status" value="1"/>
</dbReference>
<evidence type="ECO:0000313" key="11">
    <source>
        <dbReference type="Proteomes" id="UP000229329"/>
    </source>
</evidence>
<keyword evidence="4" id="KW-1003">Cell membrane</keyword>
<feature type="domain" description="Major facilitator superfamily (MFS) profile" evidence="9">
    <location>
        <begin position="6"/>
        <end position="382"/>
    </location>
</feature>
<feature type="transmembrane region" description="Helical" evidence="8">
    <location>
        <begin position="133"/>
        <end position="155"/>
    </location>
</feature>
<evidence type="ECO:0000256" key="8">
    <source>
        <dbReference type="RuleBase" id="RU365088"/>
    </source>
</evidence>
<dbReference type="InterPro" id="IPR036259">
    <property type="entry name" value="MFS_trans_sf"/>
</dbReference>
<dbReference type="NCBIfam" id="TIGR00710">
    <property type="entry name" value="efflux_Bcr_CflA"/>
    <property type="match status" value="1"/>
</dbReference>
<comment type="subcellular location">
    <subcellularLocation>
        <location evidence="8">Cell inner membrane</location>
        <topology evidence="8">Multi-pass membrane protein</topology>
    </subcellularLocation>
    <subcellularLocation>
        <location evidence="1">Cell membrane</location>
        <topology evidence="1">Multi-pass membrane protein</topology>
    </subcellularLocation>
</comment>
<feature type="transmembrane region" description="Helical" evidence="8">
    <location>
        <begin position="76"/>
        <end position="94"/>
    </location>
</feature>
<reference evidence="10 11" key="1">
    <citation type="submission" date="2017-11" db="EMBL/GenBank/DDBJ databases">
        <title>Reclassification of Bisgaard taxon 7 as Conservatibacter flavescens gen. nov., sp. nov.</title>
        <authorList>
            <person name="Christensen H."/>
        </authorList>
    </citation>
    <scope>NUCLEOTIDE SEQUENCE [LARGE SCALE GENOMIC DNA]</scope>
    <source>
        <strain evidence="10 11">7_4</strain>
    </source>
</reference>
<dbReference type="GO" id="GO:0042910">
    <property type="term" value="F:xenobiotic transmembrane transporter activity"/>
    <property type="evidence" value="ECO:0007669"/>
    <property type="project" value="InterPro"/>
</dbReference>
<dbReference type="InterPro" id="IPR011701">
    <property type="entry name" value="MFS"/>
</dbReference>
<dbReference type="OrthoDB" id="9814303at2"/>
<feature type="transmembrane region" description="Helical" evidence="8">
    <location>
        <begin position="44"/>
        <end position="64"/>
    </location>
</feature>
<comment type="similarity">
    <text evidence="2 8">Belongs to the major facilitator superfamily. Bcr/CmlA family.</text>
</comment>
<dbReference type="CDD" id="cd17320">
    <property type="entry name" value="MFS_MdfA_MDR_like"/>
    <property type="match status" value="1"/>
</dbReference>
<keyword evidence="11" id="KW-1185">Reference proteome</keyword>
<feature type="transmembrane region" description="Helical" evidence="8">
    <location>
        <begin position="238"/>
        <end position="261"/>
    </location>
</feature>
<dbReference type="Proteomes" id="UP000229329">
    <property type="component" value="Unassembled WGS sequence"/>
</dbReference>
<dbReference type="RefSeq" id="WP_100287622.1">
    <property type="nucleotide sequence ID" value="NZ_PHHA01000002.1"/>
</dbReference>
<evidence type="ECO:0000256" key="6">
    <source>
        <dbReference type="ARBA" id="ARBA00022989"/>
    </source>
</evidence>
<dbReference type="InterPro" id="IPR004812">
    <property type="entry name" value="Efflux_drug-R_Bcr/CmlA"/>
</dbReference>
<feature type="transmembrane region" description="Helical" evidence="8">
    <location>
        <begin position="100"/>
        <end position="121"/>
    </location>
</feature>
<protein>
    <recommendedName>
        <fullName evidence="8">Bcr/CflA family efflux transporter</fullName>
    </recommendedName>
</protein>
<keyword evidence="7 8" id="KW-0472">Membrane</keyword>
<accession>A0A2M8S5C5</accession>
<feature type="transmembrane region" description="Helical" evidence="8">
    <location>
        <begin position="337"/>
        <end position="354"/>
    </location>
</feature>
<proteinExistence type="inferred from homology"/>
<evidence type="ECO:0000256" key="5">
    <source>
        <dbReference type="ARBA" id="ARBA00022692"/>
    </source>
</evidence>
<feature type="transmembrane region" description="Helical" evidence="8">
    <location>
        <begin position="306"/>
        <end position="325"/>
    </location>
</feature>
<keyword evidence="5 8" id="KW-0812">Transmembrane</keyword>
<keyword evidence="6 8" id="KW-1133">Transmembrane helix</keyword>
<evidence type="ECO:0000256" key="4">
    <source>
        <dbReference type="ARBA" id="ARBA00022475"/>
    </source>
</evidence>
<dbReference type="GO" id="GO:1990961">
    <property type="term" value="P:xenobiotic detoxification by transmembrane export across the plasma membrane"/>
    <property type="evidence" value="ECO:0007669"/>
    <property type="project" value="InterPro"/>
</dbReference>
<evidence type="ECO:0000313" key="10">
    <source>
        <dbReference type="EMBL" id="PJG86346.1"/>
    </source>
</evidence>